<feature type="compositionally biased region" description="Basic residues" evidence="1">
    <location>
        <begin position="90"/>
        <end position="100"/>
    </location>
</feature>
<evidence type="ECO:0000256" key="1">
    <source>
        <dbReference type="SAM" id="MobiDB-lite"/>
    </source>
</evidence>
<reference evidence="2" key="1">
    <citation type="submission" date="2023-10" db="EMBL/GenBank/DDBJ databases">
        <title>Genome assembly of Pristionchus species.</title>
        <authorList>
            <person name="Yoshida K."/>
            <person name="Sommer R.J."/>
        </authorList>
    </citation>
    <scope>NUCLEOTIDE SEQUENCE</scope>
    <source>
        <strain evidence="2">RS0144</strain>
    </source>
</reference>
<dbReference type="AlphaFoldDB" id="A0AAV5U522"/>
<feature type="compositionally biased region" description="Polar residues" evidence="1">
    <location>
        <begin position="80"/>
        <end position="89"/>
    </location>
</feature>
<gene>
    <name evidence="2" type="ORF">PENTCL1PPCAC_23669</name>
</gene>
<organism evidence="2 3">
    <name type="scientific">Pristionchus entomophagus</name>
    <dbReference type="NCBI Taxonomy" id="358040"/>
    <lineage>
        <taxon>Eukaryota</taxon>
        <taxon>Metazoa</taxon>
        <taxon>Ecdysozoa</taxon>
        <taxon>Nematoda</taxon>
        <taxon>Chromadorea</taxon>
        <taxon>Rhabditida</taxon>
        <taxon>Rhabditina</taxon>
        <taxon>Diplogasteromorpha</taxon>
        <taxon>Diplogasteroidea</taxon>
        <taxon>Neodiplogasteridae</taxon>
        <taxon>Pristionchus</taxon>
    </lineage>
</organism>
<comment type="caution">
    <text evidence="2">The sequence shown here is derived from an EMBL/GenBank/DDBJ whole genome shotgun (WGS) entry which is preliminary data.</text>
</comment>
<feature type="compositionally biased region" description="Acidic residues" evidence="1">
    <location>
        <begin position="46"/>
        <end position="64"/>
    </location>
</feature>
<evidence type="ECO:0008006" key="4">
    <source>
        <dbReference type="Google" id="ProtNLM"/>
    </source>
</evidence>
<proteinExistence type="predicted"/>
<feature type="non-terminal residue" evidence="2">
    <location>
        <position position="1"/>
    </location>
</feature>
<protein>
    <recommendedName>
        <fullName evidence="4">BZIP domain-containing protein</fullName>
    </recommendedName>
</protein>
<sequence length="166" mass="18920">EDERDENEKAGVASTLFSEDEDNEEMCYHSLSETDVEDSLSGSDYFDADESPIMADDEEEENEYECMSVASGALSPEKTMVNNQTTYSTHRSHQHGKRRASLPPQSGTATKKSKSNTRRDTEKKRLKNNAYMREYMRKRAAKKREEEAQKRGQPLDVPSAASERRV</sequence>
<feature type="region of interest" description="Disordered" evidence="1">
    <location>
        <begin position="1"/>
        <end position="166"/>
    </location>
</feature>
<evidence type="ECO:0000313" key="2">
    <source>
        <dbReference type="EMBL" id="GMT01495.1"/>
    </source>
</evidence>
<evidence type="ECO:0000313" key="3">
    <source>
        <dbReference type="Proteomes" id="UP001432027"/>
    </source>
</evidence>
<feature type="non-terminal residue" evidence="2">
    <location>
        <position position="166"/>
    </location>
</feature>
<name>A0AAV5U522_9BILA</name>
<dbReference type="Proteomes" id="UP001432027">
    <property type="component" value="Unassembled WGS sequence"/>
</dbReference>
<accession>A0AAV5U522</accession>
<dbReference type="EMBL" id="BTSX01000005">
    <property type="protein sequence ID" value="GMT01495.1"/>
    <property type="molecule type" value="Genomic_DNA"/>
</dbReference>
<keyword evidence="3" id="KW-1185">Reference proteome</keyword>